<evidence type="ECO:0000256" key="4">
    <source>
        <dbReference type="ARBA" id="ARBA00023163"/>
    </source>
</evidence>
<dbReference type="SMART" id="SM00342">
    <property type="entry name" value="HTH_ARAC"/>
    <property type="match status" value="1"/>
</dbReference>
<dbReference type="PANTHER" id="PTHR46796">
    <property type="entry name" value="HTH-TYPE TRANSCRIPTIONAL ACTIVATOR RHAS-RELATED"/>
    <property type="match status" value="1"/>
</dbReference>
<dbReference type="InterPro" id="IPR018062">
    <property type="entry name" value="HTH_AraC-typ_CS"/>
</dbReference>
<dbReference type="OrthoDB" id="9802263at2"/>
<keyword evidence="1" id="KW-0805">Transcription regulation</keyword>
<sequence length="336" mass="37277">MKVAGGTVQVSKLSLLQGYRRVEQANLQSLMSEALRRVRITEALQYCYMPSGDWETDASPASYQPKDAIGFHILAGGSCWIEFDGRRTTLHEGDITAFPFSSAHFIGAGAGGQIFDPGGALPPQPWSETPILRFGDSDRVVRFLCGYVRCEAMHFLPFREALPEFIHVSTEGDWLNGVVSQIVQEVDDPHSGGMAILERLTEIVLLEVLRRQLSAEPNRTTGWLAAIRDPIVGKCLQLIHRDPLCPWTLKDLKNEVGASRSVLSERFQNILGTGPISYMRDWRLFLAREQLLQGDQAISSIAFEAGYSSEAAFNRAFVRANGMPPAAFRAHQRKSA</sequence>
<evidence type="ECO:0000313" key="7">
    <source>
        <dbReference type="Proteomes" id="UP000251205"/>
    </source>
</evidence>
<dbReference type="Gene3D" id="1.10.10.60">
    <property type="entry name" value="Homeodomain-like"/>
    <property type="match status" value="1"/>
</dbReference>
<evidence type="ECO:0000256" key="2">
    <source>
        <dbReference type="ARBA" id="ARBA00023125"/>
    </source>
</evidence>
<protein>
    <submittedName>
        <fullName evidence="6">AraC family transcriptional regulator</fullName>
    </submittedName>
</protein>
<dbReference type="InterPro" id="IPR018060">
    <property type="entry name" value="HTH_AraC"/>
</dbReference>
<evidence type="ECO:0000256" key="1">
    <source>
        <dbReference type="ARBA" id="ARBA00023015"/>
    </source>
</evidence>
<evidence type="ECO:0000259" key="5">
    <source>
        <dbReference type="PROSITE" id="PS01124"/>
    </source>
</evidence>
<dbReference type="EMBL" id="QMKK01000034">
    <property type="protein sequence ID" value="RAX41084.1"/>
    <property type="molecule type" value="Genomic_DNA"/>
</dbReference>
<dbReference type="Pfam" id="PF12833">
    <property type="entry name" value="HTH_18"/>
    <property type="match status" value="1"/>
</dbReference>
<dbReference type="SUPFAM" id="SSF51215">
    <property type="entry name" value="Regulatory protein AraC"/>
    <property type="match status" value="1"/>
</dbReference>
<dbReference type="GO" id="GO:0003700">
    <property type="term" value="F:DNA-binding transcription factor activity"/>
    <property type="evidence" value="ECO:0007669"/>
    <property type="project" value="InterPro"/>
</dbReference>
<dbReference type="InterPro" id="IPR009057">
    <property type="entry name" value="Homeodomain-like_sf"/>
</dbReference>
<dbReference type="PANTHER" id="PTHR46796:SF7">
    <property type="entry name" value="ARAC FAMILY TRANSCRIPTIONAL REGULATOR"/>
    <property type="match status" value="1"/>
</dbReference>
<accession>A0A329YG17</accession>
<dbReference type="InterPro" id="IPR050204">
    <property type="entry name" value="AraC_XylS_family_regulators"/>
</dbReference>
<organism evidence="6 7">
    <name type="scientific">Rhizobium tropici</name>
    <dbReference type="NCBI Taxonomy" id="398"/>
    <lineage>
        <taxon>Bacteria</taxon>
        <taxon>Pseudomonadati</taxon>
        <taxon>Pseudomonadota</taxon>
        <taxon>Alphaproteobacteria</taxon>
        <taxon>Hyphomicrobiales</taxon>
        <taxon>Rhizobiaceae</taxon>
        <taxon>Rhizobium/Agrobacterium group</taxon>
        <taxon>Rhizobium</taxon>
    </lineage>
</organism>
<dbReference type="Proteomes" id="UP000251205">
    <property type="component" value="Unassembled WGS sequence"/>
</dbReference>
<name>A0A329YG17_RHITR</name>
<evidence type="ECO:0000256" key="3">
    <source>
        <dbReference type="ARBA" id="ARBA00023159"/>
    </source>
</evidence>
<dbReference type="AlphaFoldDB" id="A0A329YG17"/>
<dbReference type="PROSITE" id="PS01124">
    <property type="entry name" value="HTH_ARAC_FAMILY_2"/>
    <property type="match status" value="1"/>
</dbReference>
<reference evidence="6 7" key="1">
    <citation type="submission" date="2018-06" db="EMBL/GenBank/DDBJ databases">
        <title>Whole Genome Sequence of an efficient microsymbiont, Rhizobium tropici.</title>
        <authorList>
            <person name="Srinivasan R."/>
            <person name="Singh H.V."/>
            <person name="Srivastava R."/>
            <person name="Kumari B."/>
            <person name="Radhakrishna A."/>
        </authorList>
    </citation>
    <scope>NUCLEOTIDE SEQUENCE [LARGE SCALE GENOMIC DNA]</scope>
    <source>
        <strain evidence="6 7">IGFRI Rhizo-19</strain>
    </source>
</reference>
<evidence type="ECO:0000313" key="6">
    <source>
        <dbReference type="EMBL" id="RAX41084.1"/>
    </source>
</evidence>
<gene>
    <name evidence="6" type="ORF">DQ393_13280</name>
</gene>
<dbReference type="Pfam" id="PF12852">
    <property type="entry name" value="Cupin_6"/>
    <property type="match status" value="1"/>
</dbReference>
<proteinExistence type="predicted"/>
<dbReference type="InterPro" id="IPR032783">
    <property type="entry name" value="AraC_lig"/>
</dbReference>
<dbReference type="GO" id="GO:0043565">
    <property type="term" value="F:sequence-specific DNA binding"/>
    <property type="evidence" value="ECO:0007669"/>
    <property type="project" value="InterPro"/>
</dbReference>
<feature type="domain" description="HTH araC/xylS-type" evidence="5">
    <location>
        <begin position="233"/>
        <end position="331"/>
    </location>
</feature>
<keyword evidence="4" id="KW-0804">Transcription</keyword>
<keyword evidence="3" id="KW-0010">Activator</keyword>
<dbReference type="InterPro" id="IPR037923">
    <property type="entry name" value="HTH-like"/>
</dbReference>
<comment type="caution">
    <text evidence="6">The sequence shown here is derived from an EMBL/GenBank/DDBJ whole genome shotgun (WGS) entry which is preliminary data.</text>
</comment>
<dbReference type="PROSITE" id="PS00041">
    <property type="entry name" value="HTH_ARAC_FAMILY_1"/>
    <property type="match status" value="1"/>
</dbReference>
<dbReference type="SUPFAM" id="SSF46689">
    <property type="entry name" value="Homeodomain-like"/>
    <property type="match status" value="1"/>
</dbReference>
<keyword evidence="2" id="KW-0238">DNA-binding</keyword>